<protein>
    <submittedName>
        <fullName evidence="5">GFA family protein</fullName>
    </submittedName>
</protein>
<dbReference type="OrthoDB" id="9805575at2"/>
<keyword evidence="3" id="KW-0862">Zinc</keyword>
<dbReference type="Proteomes" id="UP000308149">
    <property type="component" value="Chromosome"/>
</dbReference>
<dbReference type="InterPro" id="IPR011057">
    <property type="entry name" value="Mss4-like_sf"/>
</dbReference>
<proteinExistence type="inferred from homology"/>
<dbReference type="PANTHER" id="PTHR28620">
    <property type="entry name" value="CENTROMERE PROTEIN V"/>
    <property type="match status" value="1"/>
</dbReference>
<evidence type="ECO:0000256" key="2">
    <source>
        <dbReference type="ARBA" id="ARBA00022723"/>
    </source>
</evidence>
<dbReference type="GO" id="GO:0046872">
    <property type="term" value="F:metal ion binding"/>
    <property type="evidence" value="ECO:0007669"/>
    <property type="project" value="UniProtKB-KW"/>
</dbReference>
<dbReference type="Pfam" id="PF04828">
    <property type="entry name" value="GFA"/>
    <property type="match status" value="1"/>
</dbReference>
<dbReference type="Gene3D" id="2.170.150.70">
    <property type="match status" value="1"/>
</dbReference>
<reference evidence="5 6" key="1">
    <citation type="submission" date="2019-06" db="EMBL/GenBank/DDBJ databases">
        <title>Thermomonas aquatica sp. nov., isolated from an industrial wastewater treatment plant.</title>
        <authorList>
            <person name="Jeon J.H."/>
            <person name="Park D.-S."/>
        </authorList>
    </citation>
    <scope>NUCLEOTIDE SEQUENCE [LARGE SCALE GENOMIC DNA]</scope>
    <source>
        <strain evidence="5 6">SY21</strain>
    </source>
</reference>
<dbReference type="RefSeq" id="WP_139716162.1">
    <property type="nucleotide sequence ID" value="NZ_CP040871.1"/>
</dbReference>
<dbReference type="PANTHER" id="PTHR28620:SF1">
    <property type="entry name" value="CENP-V_GFA DOMAIN-CONTAINING PROTEIN"/>
    <property type="match status" value="1"/>
</dbReference>
<dbReference type="InterPro" id="IPR052355">
    <property type="entry name" value="CENP-V-like"/>
</dbReference>
<evidence type="ECO:0000256" key="3">
    <source>
        <dbReference type="ARBA" id="ARBA00022833"/>
    </source>
</evidence>
<dbReference type="SUPFAM" id="SSF51316">
    <property type="entry name" value="Mss4-like"/>
    <property type="match status" value="1"/>
</dbReference>
<dbReference type="InterPro" id="IPR006913">
    <property type="entry name" value="CENP-V/GFA"/>
</dbReference>
<dbReference type="EMBL" id="CP040871">
    <property type="protein sequence ID" value="QDA57110.1"/>
    <property type="molecule type" value="Genomic_DNA"/>
</dbReference>
<dbReference type="PROSITE" id="PS51891">
    <property type="entry name" value="CENP_V_GFA"/>
    <property type="match status" value="1"/>
</dbReference>
<evidence type="ECO:0000259" key="4">
    <source>
        <dbReference type="PROSITE" id="PS51891"/>
    </source>
</evidence>
<accession>A0A5B7ZPX1</accession>
<comment type="similarity">
    <text evidence="1">Belongs to the Gfa family.</text>
</comment>
<evidence type="ECO:0000313" key="5">
    <source>
        <dbReference type="EMBL" id="QDA57110.1"/>
    </source>
</evidence>
<dbReference type="GO" id="GO:0016846">
    <property type="term" value="F:carbon-sulfur lyase activity"/>
    <property type="evidence" value="ECO:0007669"/>
    <property type="project" value="InterPro"/>
</dbReference>
<name>A0A5B7ZPX1_9GAMM</name>
<keyword evidence="6" id="KW-1185">Reference proteome</keyword>
<feature type="domain" description="CENP-V/GFA" evidence="4">
    <location>
        <begin position="12"/>
        <end position="119"/>
    </location>
</feature>
<organism evidence="5 6">
    <name type="scientific">Thermomonas aquatica</name>
    <dbReference type="NCBI Taxonomy" id="2202149"/>
    <lineage>
        <taxon>Bacteria</taxon>
        <taxon>Pseudomonadati</taxon>
        <taxon>Pseudomonadota</taxon>
        <taxon>Gammaproteobacteria</taxon>
        <taxon>Lysobacterales</taxon>
        <taxon>Lysobacteraceae</taxon>
        <taxon>Thermomonas</taxon>
    </lineage>
</organism>
<keyword evidence="2" id="KW-0479">Metal-binding</keyword>
<evidence type="ECO:0000313" key="6">
    <source>
        <dbReference type="Proteomes" id="UP000308149"/>
    </source>
</evidence>
<dbReference type="KEGG" id="thes:FHQ07_07150"/>
<gene>
    <name evidence="5" type="ORF">FHQ07_07150</name>
</gene>
<dbReference type="AlphaFoldDB" id="A0A5B7ZPX1"/>
<sequence>MTEPALSPNITHRGGCHCRRVRFEVDAPAAPEVLECNCSICTMTGFLHLIVPASRFRLLSGADDLAEYTFNTGMAKHLFCRHCGIKSFYVPRSHPDGFSVNGRCLDAGSVSFFHITPFDDNDRDAATAAVAHLTDA</sequence>
<evidence type="ECO:0000256" key="1">
    <source>
        <dbReference type="ARBA" id="ARBA00005495"/>
    </source>
</evidence>